<dbReference type="Pfam" id="PF13719">
    <property type="entry name" value="Zn_ribbon_5"/>
    <property type="match status" value="1"/>
</dbReference>
<feature type="non-terminal residue" evidence="2">
    <location>
        <position position="81"/>
    </location>
</feature>
<protein>
    <submittedName>
        <fullName evidence="2">MJ0042 family finger-like domain-containing protein</fullName>
    </submittedName>
</protein>
<dbReference type="InterPro" id="IPR011723">
    <property type="entry name" value="Znf/thioredoxin_put"/>
</dbReference>
<dbReference type="STRING" id="477184.KYC_18869"/>
<organism evidence="2 3">
    <name type="scientific">Achromobacter arsenitoxydans SY8</name>
    <dbReference type="NCBI Taxonomy" id="477184"/>
    <lineage>
        <taxon>Bacteria</taxon>
        <taxon>Pseudomonadati</taxon>
        <taxon>Pseudomonadota</taxon>
        <taxon>Betaproteobacteria</taxon>
        <taxon>Burkholderiales</taxon>
        <taxon>Alcaligenaceae</taxon>
        <taxon>Achromobacter</taxon>
    </lineage>
</organism>
<comment type="caution">
    <text evidence="2">The sequence shown here is derived from an EMBL/GenBank/DDBJ whole genome shotgun (WGS) entry which is preliminary data.</text>
</comment>
<dbReference type="RefSeq" id="WP_008165193.1">
    <property type="nucleotide sequence ID" value="NZ_AGUF01000058.1"/>
</dbReference>
<evidence type="ECO:0000313" key="2">
    <source>
        <dbReference type="EMBL" id="EHK64631.1"/>
    </source>
</evidence>
<gene>
    <name evidence="2" type="ORF">KYC_18869</name>
</gene>
<dbReference type="Proteomes" id="UP000003113">
    <property type="component" value="Unassembled WGS sequence"/>
</dbReference>
<sequence length="81" mass="8005">MSLSTRCPQCGTTFKVVPDQLRVRNGLVRCGACSTVFDGRACLLPAPGAPIAPAAPAGAPLPSSAATVAAPVLSAPTPHAP</sequence>
<dbReference type="NCBIfam" id="TIGR02098">
    <property type="entry name" value="MJ0042_CXXC"/>
    <property type="match status" value="1"/>
</dbReference>
<evidence type="ECO:0000313" key="3">
    <source>
        <dbReference type="Proteomes" id="UP000003113"/>
    </source>
</evidence>
<evidence type="ECO:0000259" key="1">
    <source>
        <dbReference type="Pfam" id="PF13719"/>
    </source>
</evidence>
<feature type="domain" description="Zinc finger/thioredoxin putative" evidence="1">
    <location>
        <begin position="3"/>
        <end position="38"/>
    </location>
</feature>
<dbReference type="AlphaFoldDB" id="H0FAG7"/>
<proteinExistence type="predicted"/>
<accession>H0FAG7</accession>
<reference evidence="2 3" key="1">
    <citation type="journal article" date="2012" name="J. Bacteriol.">
        <title>Genome sequence of the highly efficient arsenite-oxidizing bacterium Achromobacter arsenitoxydans SY8.</title>
        <authorList>
            <person name="Li X."/>
            <person name="Hu Y."/>
            <person name="Gong J."/>
            <person name="Lin Y."/>
            <person name="Johnstone L."/>
            <person name="Rensing C."/>
            <person name="Wang G."/>
        </authorList>
    </citation>
    <scope>NUCLEOTIDE SEQUENCE [LARGE SCALE GENOMIC DNA]</scope>
    <source>
        <strain evidence="2 3">SY8</strain>
    </source>
</reference>
<keyword evidence="3" id="KW-1185">Reference proteome</keyword>
<name>H0FAG7_9BURK</name>
<dbReference type="EMBL" id="AGUF01000058">
    <property type="protein sequence ID" value="EHK64631.1"/>
    <property type="molecule type" value="Genomic_DNA"/>
</dbReference>